<dbReference type="Proteomes" id="UP000828390">
    <property type="component" value="Unassembled WGS sequence"/>
</dbReference>
<dbReference type="EMBL" id="JAIWYP010000004">
    <property type="protein sequence ID" value="KAH3836591.1"/>
    <property type="molecule type" value="Genomic_DNA"/>
</dbReference>
<comment type="caution">
    <text evidence="2">The sequence shown here is derived from an EMBL/GenBank/DDBJ whole genome shotgun (WGS) entry which is preliminary data.</text>
</comment>
<reference evidence="2" key="1">
    <citation type="journal article" date="2019" name="bioRxiv">
        <title>The Genome of the Zebra Mussel, Dreissena polymorpha: A Resource for Invasive Species Research.</title>
        <authorList>
            <person name="McCartney M.A."/>
            <person name="Auch B."/>
            <person name="Kono T."/>
            <person name="Mallez S."/>
            <person name="Zhang Y."/>
            <person name="Obille A."/>
            <person name="Becker A."/>
            <person name="Abrahante J.E."/>
            <person name="Garbe J."/>
            <person name="Badalamenti J.P."/>
            <person name="Herman A."/>
            <person name="Mangelson H."/>
            <person name="Liachko I."/>
            <person name="Sullivan S."/>
            <person name="Sone E.D."/>
            <person name="Koren S."/>
            <person name="Silverstein K.A.T."/>
            <person name="Beckman K.B."/>
            <person name="Gohl D.M."/>
        </authorList>
    </citation>
    <scope>NUCLEOTIDE SEQUENCE</scope>
    <source>
        <strain evidence="2">Duluth1</strain>
        <tissue evidence="2">Whole animal</tissue>
    </source>
</reference>
<organism evidence="2 3">
    <name type="scientific">Dreissena polymorpha</name>
    <name type="common">Zebra mussel</name>
    <name type="synonym">Mytilus polymorpha</name>
    <dbReference type="NCBI Taxonomy" id="45954"/>
    <lineage>
        <taxon>Eukaryota</taxon>
        <taxon>Metazoa</taxon>
        <taxon>Spiralia</taxon>
        <taxon>Lophotrochozoa</taxon>
        <taxon>Mollusca</taxon>
        <taxon>Bivalvia</taxon>
        <taxon>Autobranchia</taxon>
        <taxon>Heteroconchia</taxon>
        <taxon>Euheterodonta</taxon>
        <taxon>Imparidentia</taxon>
        <taxon>Neoheterodontei</taxon>
        <taxon>Myida</taxon>
        <taxon>Dreissenoidea</taxon>
        <taxon>Dreissenidae</taxon>
        <taxon>Dreissena</taxon>
    </lineage>
</organism>
<dbReference type="AlphaFoldDB" id="A0A9D4KC70"/>
<sequence length="154" mass="16686">MPTILEGFNEQRTPKSRALRTSTYSWLGRKVQKRGIGEMLPNDLREHCYSNLLLLLLLVVVVVVVVVVAVAVLVVVVVVAEVVVIVVVVIPSYCNAPYTSSIIKKKNKALQAIHPKGNSHLGQLVPIFSSAFSEKTRGIVIASSSFAVGVVLKP</sequence>
<keyword evidence="1" id="KW-1133">Transmembrane helix</keyword>
<proteinExistence type="predicted"/>
<gene>
    <name evidence="2" type="ORF">DPMN_109963</name>
</gene>
<evidence type="ECO:0000256" key="1">
    <source>
        <dbReference type="SAM" id="Phobius"/>
    </source>
</evidence>
<accession>A0A9D4KC70</accession>
<protein>
    <submittedName>
        <fullName evidence="2">Uncharacterized protein</fullName>
    </submittedName>
</protein>
<keyword evidence="1" id="KW-0812">Transmembrane</keyword>
<evidence type="ECO:0000313" key="3">
    <source>
        <dbReference type="Proteomes" id="UP000828390"/>
    </source>
</evidence>
<evidence type="ECO:0000313" key="2">
    <source>
        <dbReference type="EMBL" id="KAH3836591.1"/>
    </source>
</evidence>
<keyword evidence="1" id="KW-0472">Membrane</keyword>
<name>A0A9D4KC70_DREPO</name>
<reference evidence="2" key="2">
    <citation type="submission" date="2020-11" db="EMBL/GenBank/DDBJ databases">
        <authorList>
            <person name="McCartney M.A."/>
            <person name="Auch B."/>
            <person name="Kono T."/>
            <person name="Mallez S."/>
            <person name="Becker A."/>
            <person name="Gohl D.M."/>
            <person name="Silverstein K.A.T."/>
            <person name="Koren S."/>
            <person name="Bechman K.B."/>
            <person name="Herman A."/>
            <person name="Abrahante J.E."/>
            <person name="Garbe J."/>
        </authorList>
    </citation>
    <scope>NUCLEOTIDE SEQUENCE</scope>
    <source>
        <strain evidence="2">Duluth1</strain>
        <tissue evidence="2">Whole animal</tissue>
    </source>
</reference>
<feature type="transmembrane region" description="Helical" evidence="1">
    <location>
        <begin position="52"/>
        <end position="76"/>
    </location>
</feature>
<feature type="transmembrane region" description="Helical" evidence="1">
    <location>
        <begin position="82"/>
        <end position="98"/>
    </location>
</feature>
<keyword evidence="3" id="KW-1185">Reference proteome</keyword>